<keyword evidence="3" id="KW-1185">Reference proteome</keyword>
<dbReference type="AlphaFoldDB" id="A0AAW1P771"/>
<protein>
    <submittedName>
        <fullName evidence="2">Uncharacterized protein</fullName>
    </submittedName>
</protein>
<proteinExistence type="predicted"/>
<comment type="caution">
    <text evidence="2">The sequence shown here is derived from an EMBL/GenBank/DDBJ whole genome shotgun (WGS) entry which is preliminary data.</text>
</comment>
<dbReference type="EMBL" id="JALJOR010000015">
    <property type="protein sequence ID" value="KAK9805545.1"/>
    <property type="molecule type" value="Genomic_DNA"/>
</dbReference>
<name>A0AAW1P771_9CHLO</name>
<sequence>MACEFAASPGPSSQPPAAKPRKARKTTPRRELKWASYIHKSSDKATLTARDVEGAVRLLLPSAEILQPYEWRSPVKVRMCGAAAALTCRQHEEILFSHTLDICVCQEGLVAGPFALVFWRLRLDWLWRRWWQAPQLSRSPSR</sequence>
<dbReference type="Proteomes" id="UP001489004">
    <property type="component" value="Unassembled WGS sequence"/>
</dbReference>
<evidence type="ECO:0000256" key="1">
    <source>
        <dbReference type="SAM" id="MobiDB-lite"/>
    </source>
</evidence>
<feature type="region of interest" description="Disordered" evidence="1">
    <location>
        <begin position="1"/>
        <end position="30"/>
    </location>
</feature>
<gene>
    <name evidence="2" type="ORF">WJX72_004292</name>
</gene>
<reference evidence="2 3" key="1">
    <citation type="journal article" date="2024" name="Nat. Commun.">
        <title>Phylogenomics reveals the evolutionary origins of lichenization in chlorophyte algae.</title>
        <authorList>
            <person name="Puginier C."/>
            <person name="Libourel C."/>
            <person name="Otte J."/>
            <person name="Skaloud P."/>
            <person name="Haon M."/>
            <person name="Grisel S."/>
            <person name="Petersen M."/>
            <person name="Berrin J.G."/>
            <person name="Delaux P.M."/>
            <person name="Dal Grande F."/>
            <person name="Keller J."/>
        </authorList>
    </citation>
    <scope>NUCLEOTIDE SEQUENCE [LARGE SCALE GENOMIC DNA]</scope>
    <source>
        <strain evidence="2 3">SAG 2043</strain>
    </source>
</reference>
<evidence type="ECO:0000313" key="3">
    <source>
        <dbReference type="Proteomes" id="UP001489004"/>
    </source>
</evidence>
<organism evidence="2 3">
    <name type="scientific">[Myrmecia] bisecta</name>
    <dbReference type="NCBI Taxonomy" id="41462"/>
    <lineage>
        <taxon>Eukaryota</taxon>
        <taxon>Viridiplantae</taxon>
        <taxon>Chlorophyta</taxon>
        <taxon>core chlorophytes</taxon>
        <taxon>Trebouxiophyceae</taxon>
        <taxon>Trebouxiales</taxon>
        <taxon>Trebouxiaceae</taxon>
        <taxon>Myrmecia</taxon>
    </lineage>
</organism>
<evidence type="ECO:0000313" key="2">
    <source>
        <dbReference type="EMBL" id="KAK9805545.1"/>
    </source>
</evidence>
<accession>A0AAW1P771</accession>
<feature type="compositionally biased region" description="Low complexity" evidence="1">
    <location>
        <begin position="1"/>
        <end position="11"/>
    </location>
</feature>